<dbReference type="Gene3D" id="3.40.50.10470">
    <property type="entry name" value="Translation initiation factor eif-2b, domain 2"/>
    <property type="match status" value="1"/>
</dbReference>
<keyword evidence="3" id="KW-0648">Protein biosynthesis</keyword>
<reference evidence="6" key="1">
    <citation type="submission" date="2015-11" db="EMBL/GenBank/DDBJ databases">
        <authorList>
            <person name="Varghese N."/>
        </authorList>
    </citation>
    <scope>NUCLEOTIDE SEQUENCE [LARGE SCALE GENOMIC DNA]</scope>
    <source>
        <strain evidence="6">JGI-23</strain>
    </source>
</reference>
<comment type="similarity">
    <text evidence="1 4">Belongs to the eIF-2B alpha/beta/delta subunits family.</text>
</comment>
<dbReference type="GO" id="GO:0003743">
    <property type="term" value="F:translation initiation factor activity"/>
    <property type="evidence" value="ECO:0007669"/>
    <property type="project" value="UniProtKB-KW"/>
</dbReference>
<dbReference type="AlphaFoldDB" id="A0A0P1MZN5"/>
<protein>
    <submittedName>
        <fullName evidence="5">Translation initiation factor 2B subunit, eIF-2B alpha/beta/delta family</fullName>
    </submittedName>
</protein>
<evidence type="ECO:0000256" key="2">
    <source>
        <dbReference type="ARBA" id="ARBA00022540"/>
    </source>
</evidence>
<organism evidence="5 6">
    <name type="scientific">Candidatus Chryseopegocella kryptomonas</name>
    <dbReference type="NCBI Taxonomy" id="1633643"/>
    <lineage>
        <taxon>Bacteria</taxon>
        <taxon>Pseudomonadati</taxon>
        <taxon>Candidatus Kryptoniota</taxon>
        <taxon>Candidatus Chryseopegocella</taxon>
    </lineage>
</organism>
<dbReference type="RefSeq" id="WP_092349577.1">
    <property type="nucleotide sequence ID" value="NZ_CZVW01000009.1"/>
</dbReference>
<dbReference type="PANTHER" id="PTHR45860:SF1">
    <property type="entry name" value="TRANSLATION INITIATION FACTOR EIF-2B SUBUNIT ALPHA"/>
    <property type="match status" value="1"/>
</dbReference>
<dbReference type="InterPro" id="IPR037171">
    <property type="entry name" value="NagB/RpiA_transferase-like"/>
</dbReference>
<evidence type="ECO:0000313" key="6">
    <source>
        <dbReference type="Proteomes" id="UP000199197"/>
    </source>
</evidence>
<sequence length="298" mass="33963">MRNHKIEDKLREILQDKTSGASILSQKLIEVIKTKSLQTKSEKEFSTFLKKLQNDLKDNHPLLFQLHNVVYLIQKSLKSGGIKVALTEIEKIEQGLNISIQKITENFLKWLNLKSIKKFSTATLSYSGTVLNVLKNVRSKIHKVYIFRSCPNCEGETMAEKLAENGINVYLVNDFAIDYVLNNVDFVLSGCDAIFEDGKILNKAGTSSVFKLAKLSDKDTIVLADFLKITHLKFDYKKLARNAFTIKRKEKLTNLDLIFELVSAEFISNYITDFGIFTNQNLNSNEIIHPTSKMFGLR</sequence>
<dbReference type="InterPro" id="IPR051501">
    <property type="entry name" value="eIF2B_alpha/beta/delta"/>
</dbReference>
<evidence type="ECO:0000256" key="1">
    <source>
        <dbReference type="ARBA" id="ARBA00007251"/>
    </source>
</evidence>
<dbReference type="EMBL" id="CZVW01000009">
    <property type="protein sequence ID" value="CUT01478.1"/>
    <property type="molecule type" value="Genomic_DNA"/>
</dbReference>
<accession>A0A0P1MZN5</accession>
<dbReference type="Pfam" id="PF01008">
    <property type="entry name" value="IF-2B"/>
    <property type="match status" value="1"/>
</dbReference>
<keyword evidence="2 5" id="KW-0396">Initiation factor</keyword>
<evidence type="ECO:0000256" key="3">
    <source>
        <dbReference type="ARBA" id="ARBA00022917"/>
    </source>
</evidence>
<dbReference type="InterPro" id="IPR000649">
    <property type="entry name" value="IF-2B-related"/>
</dbReference>
<gene>
    <name evidence="5" type="ORF">JGI23_01050</name>
</gene>
<dbReference type="InterPro" id="IPR042529">
    <property type="entry name" value="IF_2B-like_C"/>
</dbReference>
<evidence type="ECO:0000313" key="5">
    <source>
        <dbReference type="EMBL" id="CUT01478.1"/>
    </source>
</evidence>
<evidence type="ECO:0000256" key="4">
    <source>
        <dbReference type="RuleBase" id="RU003814"/>
    </source>
</evidence>
<dbReference type="OrthoDB" id="9793779at2"/>
<proteinExistence type="inferred from homology"/>
<name>A0A0P1MZN5_9BACT</name>
<dbReference type="PANTHER" id="PTHR45860">
    <property type="entry name" value="TRANSLATION INITIATION FACTOR EIF-2B SUBUNIT ALPHA"/>
    <property type="match status" value="1"/>
</dbReference>
<keyword evidence="6" id="KW-1185">Reference proteome</keyword>
<dbReference type="SUPFAM" id="SSF100950">
    <property type="entry name" value="NagB/RpiA/CoA transferase-like"/>
    <property type="match status" value="1"/>
</dbReference>
<dbReference type="Proteomes" id="UP000199197">
    <property type="component" value="Unassembled WGS sequence"/>
</dbReference>